<dbReference type="GO" id="GO:0005634">
    <property type="term" value="C:nucleus"/>
    <property type="evidence" value="ECO:0007669"/>
    <property type="project" value="UniProtKB-SubCell"/>
</dbReference>
<sequence>MGVRHWLGTYNTAEEAAHAYDGAAKRIRGPKAKLNFIDGPPLAPLQQPPQQKKQKAEPELDMAGLELKQQLARE</sequence>
<dbReference type="PANTHER" id="PTHR31677:SF196">
    <property type="entry name" value="ETHYLENE-RESPONSIVE TRANSCRIPTION FACTOR ERF109"/>
    <property type="match status" value="1"/>
</dbReference>
<proteinExistence type="predicted"/>
<evidence type="ECO:0000256" key="1">
    <source>
        <dbReference type="ARBA" id="ARBA00004123"/>
    </source>
</evidence>
<feature type="domain" description="AP2/ERF" evidence="8">
    <location>
        <begin position="1"/>
        <end position="37"/>
    </location>
</feature>
<dbReference type="InterPro" id="IPR001471">
    <property type="entry name" value="AP2/ERF_dom"/>
</dbReference>
<feature type="region of interest" description="Disordered" evidence="7">
    <location>
        <begin position="33"/>
        <end position="74"/>
    </location>
</feature>
<dbReference type="EMBL" id="JBAMMX010000026">
    <property type="protein sequence ID" value="KAK6913736.1"/>
    <property type="molecule type" value="Genomic_DNA"/>
</dbReference>
<gene>
    <name evidence="9" type="ORF">RJ641_021057</name>
</gene>
<keyword evidence="10" id="KW-1185">Reference proteome</keyword>
<comment type="subcellular location">
    <subcellularLocation>
        <location evidence="1">Nucleus</location>
    </subcellularLocation>
</comment>
<keyword evidence="2" id="KW-0936">Ethylene signaling pathway</keyword>
<evidence type="ECO:0000256" key="5">
    <source>
        <dbReference type="ARBA" id="ARBA00023163"/>
    </source>
</evidence>
<keyword evidence="6" id="KW-0539">Nucleus</keyword>
<evidence type="ECO:0000256" key="3">
    <source>
        <dbReference type="ARBA" id="ARBA00023015"/>
    </source>
</evidence>
<keyword evidence="5" id="KW-0804">Transcription</keyword>
<dbReference type="InterPro" id="IPR036955">
    <property type="entry name" value="AP2/ERF_dom_sf"/>
</dbReference>
<dbReference type="Proteomes" id="UP001370490">
    <property type="component" value="Unassembled WGS sequence"/>
</dbReference>
<name>A0AAN8UM49_9MAGN</name>
<accession>A0AAN8UM49</accession>
<dbReference type="Gene3D" id="3.30.730.10">
    <property type="entry name" value="AP2/ERF domain"/>
    <property type="match status" value="1"/>
</dbReference>
<dbReference type="CDD" id="cd00018">
    <property type="entry name" value="AP2"/>
    <property type="match status" value="1"/>
</dbReference>
<evidence type="ECO:0000256" key="2">
    <source>
        <dbReference type="ARBA" id="ARBA00022745"/>
    </source>
</evidence>
<dbReference type="SMART" id="SM00380">
    <property type="entry name" value="AP2"/>
    <property type="match status" value="1"/>
</dbReference>
<reference evidence="9 10" key="1">
    <citation type="submission" date="2023-12" db="EMBL/GenBank/DDBJ databases">
        <title>A high-quality genome assembly for Dillenia turbinata (Dilleniales).</title>
        <authorList>
            <person name="Chanderbali A."/>
        </authorList>
    </citation>
    <scope>NUCLEOTIDE SEQUENCE [LARGE SCALE GENOMIC DNA]</scope>
    <source>
        <strain evidence="9">LSX21</strain>
        <tissue evidence="9">Leaf</tissue>
    </source>
</reference>
<dbReference type="SUPFAM" id="SSF54171">
    <property type="entry name" value="DNA-binding domain"/>
    <property type="match status" value="1"/>
</dbReference>
<dbReference type="GO" id="GO:0003700">
    <property type="term" value="F:DNA-binding transcription factor activity"/>
    <property type="evidence" value="ECO:0007669"/>
    <property type="project" value="InterPro"/>
</dbReference>
<evidence type="ECO:0000313" key="9">
    <source>
        <dbReference type="EMBL" id="KAK6913736.1"/>
    </source>
</evidence>
<dbReference type="InterPro" id="IPR016177">
    <property type="entry name" value="DNA-bd_dom_sf"/>
</dbReference>
<keyword evidence="4" id="KW-0238">DNA-binding</keyword>
<evidence type="ECO:0000313" key="10">
    <source>
        <dbReference type="Proteomes" id="UP001370490"/>
    </source>
</evidence>
<dbReference type="PROSITE" id="PS51032">
    <property type="entry name" value="AP2_ERF"/>
    <property type="match status" value="1"/>
</dbReference>
<protein>
    <submittedName>
        <fullName evidence="9">AP2/ERF domain</fullName>
    </submittedName>
</protein>
<evidence type="ECO:0000256" key="7">
    <source>
        <dbReference type="SAM" id="MobiDB-lite"/>
    </source>
</evidence>
<evidence type="ECO:0000256" key="6">
    <source>
        <dbReference type="ARBA" id="ARBA00023242"/>
    </source>
</evidence>
<dbReference type="GO" id="GO:0009873">
    <property type="term" value="P:ethylene-activated signaling pathway"/>
    <property type="evidence" value="ECO:0007669"/>
    <property type="project" value="UniProtKB-KW"/>
</dbReference>
<dbReference type="PANTHER" id="PTHR31677">
    <property type="entry name" value="AP2 DOMAIN CLASS TRANSCRIPTION FACTOR"/>
    <property type="match status" value="1"/>
</dbReference>
<dbReference type="AlphaFoldDB" id="A0AAN8UM49"/>
<comment type="caution">
    <text evidence="9">The sequence shown here is derived from an EMBL/GenBank/DDBJ whole genome shotgun (WGS) entry which is preliminary data.</text>
</comment>
<organism evidence="9 10">
    <name type="scientific">Dillenia turbinata</name>
    <dbReference type="NCBI Taxonomy" id="194707"/>
    <lineage>
        <taxon>Eukaryota</taxon>
        <taxon>Viridiplantae</taxon>
        <taxon>Streptophyta</taxon>
        <taxon>Embryophyta</taxon>
        <taxon>Tracheophyta</taxon>
        <taxon>Spermatophyta</taxon>
        <taxon>Magnoliopsida</taxon>
        <taxon>eudicotyledons</taxon>
        <taxon>Gunneridae</taxon>
        <taxon>Pentapetalae</taxon>
        <taxon>Dilleniales</taxon>
        <taxon>Dilleniaceae</taxon>
        <taxon>Dillenia</taxon>
    </lineage>
</organism>
<evidence type="ECO:0000259" key="8">
    <source>
        <dbReference type="PROSITE" id="PS51032"/>
    </source>
</evidence>
<dbReference type="GO" id="GO:0003677">
    <property type="term" value="F:DNA binding"/>
    <property type="evidence" value="ECO:0007669"/>
    <property type="project" value="UniProtKB-KW"/>
</dbReference>
<evidence type="ECO:0000256" key="4">
    <source>
        <dbReference type="ARBA" id="ARBA00023125"/>
    </source>
</evidence>
<keyword evidence="3" id="KW-0805">Transcription regulation</keyword>